<evidence type="ECO:0000313" key="3">
    <source>
        <dbReference type="Proteomes" id="UP000051952"/>
    </source>
</evidence>
<feature type="compositionally biased region" description="Polar residues" evidence="1">
    <location>
        <begin position="368"/>
        <end position="378"/>
    </location>
</feature>
<feature type="region of interest" description="Disordered" evidence="1">
    <location>
        <begin position="230"/>
        <end position="251"/>
    </location>
</feature>
<feature type="compositionally biased region" description="Low complexity" evidence="1">
    <location>
        <begin position="230"/>
        <end position="240"/>
    </location>
</feature>
<name>A0A0S4IYI4_BODSA</name>
<dbReference type="AlphaFoldDB" id="A0A0S4IYI4"/>
<protein>
    <submittedName>
        <fullName evidence="2">Uncharacterized protein</fullName>
    </submittedName>
</protein>
<dbReference type="Proteomes" id="UP000051952">
    <property type="component" value="Unassembled WGS sequence"/>
</dbReference>
<reference evidence="3" key="1">
    <citation type="submission" date="2015-09" db="EMBL/GenBank/DDBJ databases">
        <authorList>
            <consortium name="Pathogen Informatics"/>
        </authorList>
    </citation>
    <scope>NUCLEOTIDE SEQUENCE [LARGE SCALE GENOMIC DNA]</scope>
    <source>
        <strain evidence="3">Lake Konstanz</strain>
    </source>
</reference>
<dbReference type="EMBL" id="CYKH01000671">
    <property type="protein sequence ID" value="CUG13990.1"/>
    <property type="molecule type" value="Genomic_DNA"/>
</dbReference>
<feature type="region of interest" description="Disordered" evidence="1">
    <location>
        <begin position="349"/>
        <end position="410"/>
    </location>
</feature>
<organism evidence="2 3">
    <name type="scientific">Bodo saltans</name>
    <name type="common">Flagellated protozoan</name>
    <dbReference type="NCBI Taxonomy" id="75058"/>
    <lineage>
        <taxon>Eukaryota</taxon>
        <taxon>Discoba</taxon>
        <taxon>Euglenozoa</taxon>
        <taxon>Kinetoplastea</taxon>
        <taxon>Metakinetoplastina</taxon>
        <taxon>Eubodonida</taxon>
        <taxon>Bodonidae</taxon>
        <taxon>Bodo</taxon>
    </lineage>
</organism>
<sequence length="545" mass="57699">MNHKVALPSPPTLHPQPSASITRYVTGLIAGAMVHSSASYCVARVWTQWLPEVPFLTAVSPAAAAAAAGGIVQVVTTATTSPRDSSLFLPLSVIQQQQHHHPDRDITTSSTPTVEGTLAAMFQKYQLLASTNAAAASQQQQRVGGCCSCSAPWCLKRCEELRMAAMPTASPLPLLQVINYDAPTPNNRAGDGGQPMSTFAAELWRVPASGGPPQPIPIAQKSVLSAASSTSSAPVSSSAAGEGHTPSNQNRKKHLAVLSPGRSIPSSTPRPPFTAGILLLSLSDLDTVFTHHFSAACGAVPTIPIPSHFYTSSSSSSMATTSRVSHVTIPCHGSPLFDALTGMQVRMVQHQHPHHHHHGSGHRSPSSEDGSTSWSPNATLPGHGGGATMLSISTHSSENHNEDNDYSTSENNNAMSLAEQHVAMVAQCEQERSALLVACRAHLRSHFLASDGDRDGAWSWYEFGTCTLTALLATWSRQLHGVTKGRLTTMSDVAAGIVNEFLAAQVFPSTLGATSMEGRKKCEALRQVLDFLDSECDAFGFVSTR</sequence>
<evidence type="ECO:0000256" key="1">
    <source>
        <dbReference type="SAM" id="MobiDB-lite"/>
    </source>
</evidence>
<accession>A0A0S4IYI4</accession>
<proteinExistence type="predicted"/>
<evidence type="ECO:0000313" key="2">
    <source>
        <dbReference type="EMBL" id="CUG13990.1"/>
    </source>
</evidence>
<feature type="compositionally biased region" description="Basic residues" evidence="1">
    <location>
        <begin position="349"/>
        <end position="361"/>
    </location>
</feature>
<gene>
    <name evidence="2" type="ORF">BSAL_74865</name>
</gene>
<dbReference type="VEuPathDB" id="TriTrypDB:BSAL_74865"/>
<keyword evidence="3" id="KW-1185">Reference proteome</keyword>